<evidence type="ECO:0000313" key="2">
    <source>
        <dbReference type="EMBL" id="KAJ4429486.1"/>
    </source>
</evidence>
<name>A0ABQ8S6P3_PERAM</name>
<reference evidence="2 3" key="1">
    <citation type="journal article" date="2022" name="Allergy">
        <title>Genome assembly and annotation of Periplaneta americana reveal a comprehensive cockroach allergen profile.</title>
        <authorList>
            <person name="Wang L."/>
            <person name="Xiong Q."/>
            <person name="Saelim N."/>
            <person name="Wang L."/>
            <person name="Nong W."/>
            <person name="Wan A.T."/>
            <person name="Shi M."/>
            <person name="Liu X."/>
            <person name="Cao Q."/>
            <person name="Hui J.H.L."/>
            <person name="Sookrung N."/>
            <person name="Leung T.F."/>
            <person name="Tungtrongchitr A."/>
            <person name="Tsui S.K.W."/>
        </authorList>
    </citation>
    <scope>NUCLEOTIDE SEQUENCE [LARGE SCALE GENOMIC DNA]</scope>
    <source>
        <strain evidence="2">PWHHKU_190912</strain>
    </source>
</reference>
<evidence type="ECO:0000256" key="1">
    <source>
        <dbReference type="SAM" id="MobiDB-lite"/>
    </source>
</evidence>
<accession>A0ABQ8S6P3</accession>
<feature type="region of interest" description="Disordered" evidence="1">
    <location>
        <begin position="168"/>
        <end position="230"/>
    </location>
</feature>
<dbReference type="Proteomes" id="UP001148838">
    <property type="component" value="Unassembled WGS sequence"/>
</dbReference>
<evidence type="ECO:0000313" key="3">
    <source>
        <dbReference type="Proteomes" id="UP001148838"/>
    </source>
</evidence>
<gene>
    <name evidence="2" type="ORF">ANN_21655</name>
</gene>
<organism evidence="2 3">
    <name type="scientific">Periplaneta americana</name>
    <name type="common">American cockroach</name>
    <name type="synonym">Blatta americana</name>
    <dbReference type="NCBI Taxonomy" id="6978"/>
    <lineage>
        <taxon>Eukaryota</taxon>
        <taxon>Metazoa</taxon>
        <taxon>Ecdysozoa</taxon>
        <taxon>Arthropoda</taxon>
        <taxon>Hexapoda</taxon>
        <taxon>Insecta</taxon>
        <taxon>Pterygota</taxon>
        <taxon>Neoptera</taxon>
        <taxon>Polyneoptera</taxon>
        <taxon>Dictyoptera</taxon>
        <taxon>Blattodea</taxon>
        <taxon>Blattoidea</taxon>
        <taxon>Blattidae</taxon>
        <taxon>Blattinae</taxon>
        <taxon>Periplaneta</taxon>
    </lineage>
</organism>
<comment type="caution">
    <text evidence="2">The sequence shown here is derived from an EMBL/GenBank/DDBJ whole genome shotgun (WGS) entry which is preliminary data.</text>
</comment>
<sequence length="246" mass="27464">MLDFFTWSFNDTVSTTRLFSVDGIGDSEMIFTSEKTQPGNQPKRESNPRPYATPDRQTSALADRATPVAPFLKITQYKHKTRFTYPFRMGWKCIFTPLPSFELDITGIIALNANVPTGDVGVLEGVKWTDRIRNETVIERIMLKLNQEEENKLAGSLAVKKLPIEGCTGRNGEREKSSRKKKSDKGDNAGEMRPGSSTESYPAFAHIGLKEPQPGNLLRPGIEPEPPGFAARRADRYSTAIDCMYA</sequence>
<dbReference type="EMBL" id="JAJSOF020000033">
    <property type="protein sequence ID" value="KAJ4429486.1"/>
    <property type="molecule type" value="Genomic_DNA"/>
</dbReference>
<protein>
    <submittedName>
        <fullName evidence="2">Uncharacterized protein</fullName>
    </submittedName>
</protein>
<feature type="region of interest" description="Disordered" evidence="1">
    <location>
        <begin position="32"/>
        <end position="61"/>
    </location>
</feature>
<keyword evidence="3" id="KW-1185">Reference proteome</keyword>
<proteinExistence type="predicted"/>